<dbReference type="AlphaFoldDB" id="A0A1F5S9G3"/>
<gene>
    <name evidence="1" type="ORF">A2Y83_01385</name>
</gene>
<proteinExistence type="predicted"/>
<accession>A0A1F5S9G3</accession>
<protein>
    <recommendedName>
        <fullName evidence="3">AbiEi antitoxin C-terminal domain-containing protein</fullName>
    </recommendedName>
</protein>
<comment type="caution">
    <text evidence="1">The sequence shown here is derived from an EMBL/GenBank/DDBJ whole genome shotgun (WGS) entry which is preliminary data.</text>
</comment>
<name>A0A1F5S9G3_9BACT</name>
<evidence type="ECO:0000313" key="1">
    <source>
        <dbReference type="EMBL" id="OGF23350.1"/>
    </source>
</evidence>
<organism evidence="1 2">
    <name type="scientific">Candidatus Falkowbacteria bacterium RBG_13_39_14</name>
    <dbReference type="NCBI Taxonomy" id="1797985"/>
    <lineage>
        <taxon>Bacteria</taxon>
        <taxon>Candidatus Falkowiibacteriota</taxon>
    </lineage>
</organism>
<reference evidence="1 2" key="1">
    <citation type="journal article" date="2016" name="Nat. Commun.">
        <title>Thousands of microbial genomes shed light on interconnected biogeochemical processes in an aquifer system.</title>
        <authorList>
            <person name="Anantharaman K."/>
            <person name="Brown C.T."/>
            <person name="Hug L.A."/>
            <person name="Sharon I."/>
            <person name="Castelle C.J."/>
            <person name="Probst A.J."/>
            <person name="Thomas B.C."/>
            <person name="Singh A."/>
            <person name="Wilkins M.J."/>
            <person name="Karaoz U."/>
            <person name="Brodie E.L."/>
            <person name="Williams K.H."/>
            <person name="Hubbard S.S."/>
            <person name="Banfield J.F."/>
        </authorList>
    </citation>
    <scope>NUCLEOTIDE SEQUENCE [LARGE SCALE GENOMIC DNA]</scope>
</reference>
<evidence type="ECO:0008006" key="3">
    <source>
        <dbReference type="Google" id="ProtNLM"/>
    </source>
</evidence>
<evidence type="ECO:0000313" key="2">
    <source>
        <dbReference type="Proteomes" id="UP000178323"/>
    </source>
</evidence>
<dbReference type="Proteomes" id="UP000178323">
    <property type="component" value="Unassembled WGS sequence"/>
</dbReference>
<sequence length="195" mass="22661">MEKMDILKILRSDKTVFSFKDIFLASEEKDPALLRRKINYYVKIRELYHIRKGFYAKDSNYARFELAGKIYTPSYISLETVLGAAGVTFQYYGQIFAVSYLTREIIVDGQKYSYKKIKDSILTDTSGIGNKKNYFIASPERAFLDIIYLNKDYHFDNLSPLDWDKVYGILPIYGNNKRMRKTVGALYGADRSQTP</sequence>
<dbReference type="STRING" id="1797985.A2Y83_01385"/>
<dbReference type="EMBL" id="MFFS01000002">
    <property type="protein sequence ID" value="OGF23350.1"/>
    <property type="molecule type" value="Genomic_DNA"/>
</dbReference>